<gene>
    <name evidence="8" type="ORF">ACFQWB_16495</name>
</gene>
<keyword evidence="9" id="KW-1185">Reference proteome</keyword>
<evidence type="ECO:0000256" key="2">
    <source>
        <dbReference type="ARBA" id="ARBA00022448"/>
    </source>
</evidence>
<comment type="caution">
    <text evidence="8">The sequence shown here is derived from an EMBL/GenBank/DDBJ whole genome shotgun (WGS) entry which is preliminary data.</text>
</comment>
<dbReference type="PROSITE" id="PS50850">
    <property type="entry name" value="MFS"/>
    <property type="match status" value="1"/>
</dbReference>
<protein>
    <submittedName>
        <fullName evidence="8">MFS transporter</fullName>
    </submittedName>
</protein>
<feature type="transmembrane region" description="Helical" evidence="6">
    <location>
        <begin position="79"/>
        <end position="97"/>
    </location>
</feature>
<name>A0ABW2V5U9_9BACL</name>
<feature type="transmembrane region" description="Helical" evidence="6">
    <location>
        <begin position="103"/>
        <end position="123"/>
    </location>
</feature>
<feature type="transmembrane region" description="Helical" evidence="6">
    <location>
        <begin position="269"/>
        <end position="287"/>
    </location>
</feature>
<dbReference type="InterPro" id="IPR020846">
    <property type="entry name" value="MFS_dom"/>
</dbReference>
<dbReference type="EMBL" id="JBHTGQ010000046">
    <property type="protein sequence ID" value="MFC7751519.1"/>
    <property type="molecule type" value="Genomic_DNA"/>
</dbReference>
<feature type="transmembrane region" description="Helical" evidence="6">
    <location>
        <begin position="299"/>
        <end position="317"/>
    </location>
</feature>
<proteinExistence type="predicted"/>
<evidence type="ECO:0000259" key="7">
    <source>
        <dbReference type="PROSITE" id="PS50850"/>
    </source>
</evidence>
<dbReference type="InterPro" id="IPR036259">
    <property type="entry name" value="MFS_trans_sf"/>
</dbReference>
<keyword evidence="4 6" id="KW-1133">Transmembrane helix</keyword>
<feature type="domain" description="Major facilitator superfamily (MFS) profile" evidence="7">
    <location>
        <begin position="1"/>
        <end position="411"/>
    </location>
</feature>
<dbReference type="InterPro" id="IPR024671">
    <property type="entry name" value="Atg22-like"/>
</dbReference>
<dbReference type="PANTHER" id="PTHR23519">
    <property type="entry name" value="AUTOPHAGY-RELATED PROTEIN 22"/>
    <property type="match status" value="1"/>
</dbReference>
<accession>A0ABW2V5U9</accession>
<feature type="transmembrane region" description="Helical" evidence="6">
    <location>
        <begin position="357"/>
        <end position="382"/>
    </location>
</feature>
<feature type="transmembrane region" description="Helical" evidence="6">
    <location>
        <begin position="144"/>
        <end position="162"/>
    </location>
</feature>
<feature type="transmembrane region" description="Helical" evidence="6">
    <location>
        <begin position="234"/>
        <end position="257"/>
    </location>
</feature>
<evidence type="ECO:0000313" key="8">
    <source>
        <dbReference type="EMBL" id="MFC7751519.1"/>
    </source>
</evidence>
<organism evidence="8 9">
    <name type="scientific">Paenibacillus thermoaerophilus</name>
    <dbReference type="NCBI Taxonomy" id="1215385"/>
    <lineage>
        <taxon>Bacteria</taxon>
        <taxon>Bacillati</taxon>
        <taxon>Bacillota</taxon>
        <taxon>Bacilli</taxon>
        <taxon>Bacillales</taxon>
        <taxon>Paenibacillaceae</taxon>
        <taxon>Paenibacillus</taxon>
    </lineage>
</organism>
<keyword evidence="2" id="KW-0813">Transport</keyword>
<dbReference type="RefSeq" id="WP_138790550.1">
    <property type="nucleotide sequence ID" value="NZ_JBHTGQ010000046.1"/>
</dbReference>
<evidence type="ECO:0000256" key="5">
    <source>
        <dbReference type="ARBA" id="ARBA00023136"/>
    </source>
</evidence>
<keyword evidence="5 6" id="KW-0472">Membrane</keyword>
<reference evidence="9" key="1">
    <citation type="journal article" date="2019" name="Int. J. Syst. Evol. Microbiol.">
        <title>The Global Catalogue of Microorganisms (GCM) 10K type strain sequencing project: providing services to taxonomists for standard genome sequencing and annotation.</title>
        <authorList>
            <consortium name="The Broad Institute Genomics Platform"/>
            <consortium name="The Broad Institute Genome Sequencing Center for Infectious Disease"/>
            <person name="Wu L."/>
            <person name="Ma J."/>
        </authorList>
    </citation>
    <scope>NUCLEOTIDE SEQUENCE [LARGE SCALE GENOMIC DNA]</scope>
    <source>
        <strain evidence="9">JCM 18657</strain>
    </source>
</reference>
<feature type="transmembrane region" description="Helical" evidence="6">
    <location>
        <begin position="47"/>
        <end position="67"/>
    </location>
</feature>
<feature type="transmembrane region" description="Helical" evidence="6">
    <location>
        <begin position="7"/>
        <end position="27"/>
    </location>
</feature>
<dbReference type="PANTHER" id="PTHR23519:SF1">
    <property type="entry name" value="AUTOPHAGY-RELATED PROTEIN 22"/>
    <property type="match status" value="1"/>
</dbReference>
<evidence type="ECO:0000256" key="6">
    <source>
        <dbReference type="SAM" id="Phobius"/>
    </source>
</evidence>
<dbReference type="InterPro" id="IPR050495">
    <property type="entry name" value="ATG22/LtaA_families"/>
</dbReference>
<feature type="transmembrane region" description="Helical" evidence="6">
    <location>
        <begin position="178"/>
        <end position="199"/>
    </location>
</feature>
<dbReference type="Proteomes" id="UP001596528">
    <property type="component" value="Unassembled WGS sequence"/>
</dbReference>
<keyword evidence="3 6" id="KW-0812">Transmembrane</keyword>
<evidence type="ECO:0000256" key="3">
    <source>
        <dbReference type="ARBA" id="ARBA00022692"/>
    </source>
</evidence>
<dbReference type="Pfam" id="PF11700">
    <property type="entry name" value="ATG22"/>
    <property type="match status" value="1"/>
</dbReference>
<dbReference type="SUPFAM" id="SSF103473">
    <property type="entry name" value="MFS general substrate transporter"/>
    <property type="match status" value="1"/>
</dbReference>
<feature type="transmembrane region" description="Helical" evidence="6">
    <location>
        <begin position="388"/>
        <end position="405"/>
    </location>
</feature>
<evidence type="ECO:0000313" key="9">
    <source>
        <dbReference type="Proteomes" id="UP001596528"/>
    </source>
</evidence>
<evidence type="ECO:0000256" key="4">
    <source>
        <dbReference type="ARBA" id="ARBA00022989"/>
    </source>
</evidence>
<comment type="subcellular location">
    <subcellularLocation>
        <location evidence="1">Cell membrane</location>
        <topology evidence="1">Multi-pass membrane protein</topology>
    </subcellularLocation>
</comment>
<sequence length="421" mass="45414">MKRERRAWVLYDWANSAFATTMMAAVLPVYYSSVAAYGINPQKATSYWGLTQSAATFIVAVLSPLLGAIADYSGMKARFLKAFALLGILGSGLMAFVGQGDYLLASVIYLIGSVGYMGGNGFYDSLLTDLAAPGERDQLSARGYAGGYIGGGLLLAVNLLMIEKYEWFGFAGKTQATQAVFITVAVWYLAFAMPMFLTIRDKSGVRGLRLGAYTRAGWSRIAQSLRSLRRYPELLKYMLAFWLYNDGISTIISMATIYGSEIGIGTSHLIAALLITQFVGIPFTYAFGGLAKRIGAKKGLYLSLSVYVVIVGLGYFMTSALHFYALAVMVGFVQGGSQALSRSIFSRLVPADRSAEWFGFLTVSSRFSAVLGPAVFSLVGLWTGSSRLGILALLAFFVSGIFLLMKVDLAKGEREASAAHA</sequence>
<dbReference type="Gene3D" id="1.20.1250.20">
    <property type="entry name" value="MFS general substrate transporter like domains"/>
    <property type="match status" value="1"/>
</dbReference>
<evidence type="ECO:0000256" key="1">
    <source>
        <dbReference type="ARBA" id="ARBA00004651"/>
    </source>
</evidence>